<reference evidence="1 2" key="1">
    <citation type="submission" date="2016-11" db="EMBL/GenBank/DDBJ databases">
        <authorList>
            <person name="Jaros S."/>
            <person name="Januszkiewicz K."/>
            <person name="Wedrychowicz H."/>
        </authorList>
    </citation>
    <scope>NUCLEOTIDE SEQUENCE [LARGE SCALE GENOMIC DNA]</scope>
    <source>
        <strain evidence="1 2">GAS86</strain>
    </source>
</reference>
<evidence type="ECO:0000313" key="1">
    <source>
        <dbReference type="EMBL" id="SIO55251.1"/>
    </source>
</evidence>
<proteinExistence type="predicted"/>
<evidence type="ECO:0000313" key="2">
    <source>
        <dbReference type="Proteomes" id="UP000184693"/>
    </source>
</evidence>
<dbReference type="EMBL" id="FSRM01000002">
    <property type="protein sequence ID" value="SIO55251.1"/>
    <property type="molecule type" value="Genomic_DNA"/>
</dbReference>
<protein>
    <submittedName>
        <fullName evidence="1">Uncharacterized protein</fullName>
    </submittedName>
</protein>
<name>A0A1N6KFB8_9BURK</name>
<dbReference type="AlphaFoldDB" id="A0A1N6KFB8"/>
<sequence length="255" mass="28890">MPVSLAQLWRRWWPRALAPIAPADAHETVSRLGEADTTDWMPSSRPSPPFRLDACFEAPHYVPGWMLADGSRETPPVALTPFANDFGYVRAETAIGQEATLAEHYRRILLAAPSWRQWREAHRGCFDVDLVIYIEGEHELRLEMFNGAACGAGELLALLADVDAPPDTLYDNLDQGWALRMVTTPDAVFTLEWDWERPAADDCPRALRFPRRELAVQAGDALARLRHVHRALVRDLGADLWNQPPEPERKPKTRR</sequence>
<dbReference type="RefSeq" id="WP_254369113.1">
    <property type="nucleotide sequence ID" value="NZ_FSRM01000002.1"/>
</dbReference>
<dbReference type="Proteomes" id="UP000184693">
    <property type="component" value="Unassembled WGS sequence"/>
</dbReference>
<accession>A0A1N6KFB8</accession>
<organism evidence="1 2">
    <name type="scientific">Paraburkholderia phenazinium</name>
    <dbReference type="NCBI Taxonomy" id="60549"/>
    <lineage>
        <taxon>Bacteria</taxon>
        <taxon>Pseudomonadati</taxon>
        <taxon>Pseudomonadota</taxon>
        <taxon>Betaproteobacteria</taxon>
        <taxon>Burkholderiales</taxon>
        <taxon>Burkholderiaceae</taxon>
        <taxon>Paraburkholderia</taxon>
    </lineage>
</organism>
<gene>
    <name evidence="1" type="ORF">SAMN05444168_7054</name>
</gene>